<feature type="compositionally biased region" description="Polar residues" evidence="1">
    <location>
        <begin position="1"/>
        <end position="12"/>
    </location>
</feature>
<proteinExistence type="predicted"/>
<name>A0A9D5AIU2_PEA</name>
<protein>
    <submittedName>
        <fullName evidence="2">Uncharacterized protein</fullName>
    </submittedName>
</protein>
<dbReference type="Proteomes" id="UP001058974">
    <property type="component" value="Chromosome 5"/>
</dbReference>
<evidence type="ECO:0000313" key="2">
    <source>
        <dbReference type="EMBL" id="KAI5407225.1"/>
    </source>
</evidence>
<keyword evidence="3" id="KW-1185">Reference proteome</keyword>
<reference evidence="2 3" key="1">
    <citation type="journal article" date="2022" name="Nat. Genet.">
        <title>Improved pea reference genome and pan-genome highlight genomic features and evolutionary characteristics.</title>
        <authorList>
            <person name="Yang T."/>
            <person name="Liu R."/>
            <person name="Luo Y."/>
            <person name="Hu S."/>
            <person name="Wang D."/>
            <person name="Wang C."/>
            <person name="Pandey M.K."/>
            <person name="Ge S."/>
            <person name="Xu Q."/>
            <person name="Li N."/>
            <person name="Li G."/>
            <person name="Huang Y."/>
            <person name="Saxena R.K."/>
            <person name="Ji Y."/>
            <person name="Li M."/>
            <person name="Yan X."/>
            <person name="He Y."/>
            <person name="Liu Y."/>
            <person name="Wang X."/>
            <person name="Xiang C."/>
            <person name="Varshney R.K."/>
            <person name="Ding H."/>
            <person name="Gao S."/>
            <person name="Zong X."/>
        </authorList>
    </citation>
    <scope>NUCLEOTIDE SEQUENCE [LARGE SCALE GENOMIC DNA]</scope>
    <source>
        <strain evidence="2 3">cv. Zhongwan 6</strain>
    </source>
</reference>
<dbReference type="Gramene" id="Psat05G0346700-T1">
    <property type="protein sequence ID" value="KAI5407225.1"/>
    <property type="gene ID" value="KIW84_053467"/>
</dbReference>
<evidence type="ECO:0000256" key="1">
    <source>
        <dbReference type="SAM" id="MobiDB-lite"/>
    </source>
</evidence>
<dbReference type="EMBL" id="JAMSHJ010000005">
    <property type="protein sequence ID" value="KAI5407225.1"/>
    <property type="molecule type" value="Genomic_DNA"/>
</dbReference>
<organism evidence="2 3">
    <name type="scientific">Pisum sativum</name>
    <name type="common">Garden pea</name>
    <name type="synonym">Lathyrus oleraceus</name>
    <dbReference type="NCBI Taxonomy" id="3888"/>
    <lineage>
        <taxon>Eukaryota</taxon>
        <taxon>Viridiplantae</taxon>
        <taxon>Streptophyta</taxon>
        <taxon>Embryophyta</taxon>
        <taxon>Tracheophyta</taxon>
        <taxon>Spermatophyta</taxon>
        <taxon>Magnoliopsida</taxon>
        <taxon>eudicotyledons</taxon>
        <taxon>Gunneridae</taxon>
        <taxon>Pentapetalae</taxon>
        <taxon>rosids</taxon>
        <taxon>fabids</taxon>
        <taxon>Fabales</taxon>
        <taxon>Fabaceae</taxon>
        <taxon>Papilionoideae</taxon>
        <taxon>50 kb inversion clade</taxon>
        <taxon>NPAAA clade</taxon>
        <taxon>Hologalegina</taxon>
        <taxon>IRL clade</taxon>
        <taxon>Fabeae</taxon>
        <taxon>Lathyrus</taxon>
    </lineage>
</organism>
<dbReference type="AlphaFoldDB" id="A0A9D5AIU2"/>
<feature type="region of interest" description="Disordered" evidence="1">
    <location>
        <begin position="1"/>
        <end position="32"/>
    </location>
</feature>
<comment type="caution">
    <text evidence="2">The sequence shown here is derived from an EMBL/GenBank/DDBJ whole genome shotgun (WGS) entry which is preliminary data.</text>
</comment>
<sequence>MHLPVSQTGPSSHQRDDIMQQQHTYGEVREPASNYFDGQSKVDTWREKIVSKRNHGYFVNNHNKLAAT</sequence>
<accession>A0A9D5AIU2</accession>
<gene>
    <name evidence="2" type="ORF">KIW84_053467</name>
</gene>
<evidence type="ECO:0000313" key="3">
    <source>
        <dbReference type="Proteomes" id="UP001058974"/>
    </source>
</evidence>